<keyword evidence="3" id="KW-1185">Reference proteome</keyword>
<dbReference type="STRING" id="868131.MSWAN_1180"/>
<dbReference type="eggNOG" id="arCOG11273">
    <property type="taxonomic scope" value="Archaea"/>
</dbReference>
<evidence type="ECO:0000256" key="1">
    <source>
        <dbReference type="SAM" id="Phobius"/>
    </source>
</evidence>
<accession>F6D589</accession>
<keyword evidence="1" id="KW-1133">Transmembrane helix</keyword>
<dbReference type="HOGENOM" id="CLU_2152643_0_0_2"/>
<evidence type="ECO:0008006" key="4">
    <source>
        <dbReference type="Google" id="ProtNLM"/>
    </source>
</evidence>
<gene>
    <name evidence="2" type="ordered locus">MSWAN_1180</name>
</gene>
<keyword evidence="1" id="KW-0472">Membrane</keyword>
<dbReference type="RefSeq" id="WP_013825698.1">
    <property type="nucleotide sequence ID" value="NC_015574.1"/>
</dbReference>
<dbReference type="EMBL" id="CP002772">
    <property type="protein sequence ID" value="AEG18197.1"/>
    <property type="molecule type" value="Genomic_DNA"/>
</dbReference>
<feature type="transmembrane region" description="Helical" evidence="1">
    <location>
        <begin position="58"/>
        <end position="76"/>
    </location>
</feature>
<name>F6D589_METPW</name>
<proteinExistence type="predicted"/>
<dbReference type="Proteomes" id="UP000009231">
    <property type="component" value="Chromosome"/>
</dbReference>
<organism evidence="2 3">
    <name type="scientific">Methanobacterium paludis (strain DSM 25820 / JCM 18151 / SWAN1)</name>
    <dbReference type="NCBI Taxonomy" id="868131"/>
    <lineage>
        <taxon>Archaea</taxon>
        <taxon>Methanobacteriati</taxon>
        <taxon>Methanobacteriota</taxon>
        <taxon>Methanomada group</taxon>
        <taxon>Methanobacteria</taxon>
        <taxon>Methanobacteriales</taxon>
        <taxon>Methanobacteriaceae</taxon>
        <taxon>Methanobacterium</taxon>
    </lineage>
</organism>
<evidence type="ECO:0000313" key="3">
    <source>
        <dbReference type="Proteomes" id="UP000009231"/>
    </source>
</evidence>
<dbReference type="AlphaFoldDB" id="F6D589"/>
<protein>
    <recommendedName>
        <fullName evidence="4">TIGR04086 family membrane protein</fullName>
    </recommendedName>
</protein>
<dbReference type="KEGG" id="mew:MSWAN_1180"/>
<reference evidence="2 3" key="1">
    <citation type="journal article" date="2014" name="Int. J. Syst. Evol. Microbiol.">
        <title>Methanobacterium paludis sp. nov. and a novel strain of Methanobacterium lacus isolated from northern peatlands.</title>
        <authorList>
            <person name="Cadillo-Quiroz H."/>
            <person name="Brauer S.L."/>
            <person name="Goodson N."/>
            <person name="Yavitt J.B."/>
            <person name="Zinder S.H."/>
        </authorList>
    </citation>
    <scope>NUCLEOTIDE SEQUENCE [LARGE SCALE GENOMIC DNA]</scope>
    <source>
        <strain evidence="3">DSM 25820 / JCM 18151 / SWAN1</strain>
    </source>
</reference>
<dbReference type="OrthoDB" id="379443at2157"/>
<keyword evidence="1" id="KW-0812">Transmembrane</keyword>
<feature type="transmembrane region" description="Helical" evidence="1">
    <location>
        <begin position="7"/>
        <end position="26"/>
    </location>
</feature>
<sequence length="111" mass="11899">MKNRYGILLGMVIVIGLFSIVNSIFWYSPSAITNSFVLILLFGGFIATFTSKSGKARVGLISGLGVSIVLIIYSVLNNKTVPLSSVDLISYLIIPGFMMCIGGFVAKLMKG</sequence>
<evidence type="ECO:0000313" key="2">
    <source>
        <dbReference type="EMBL" id="AEG18197.1"/>
    </source>
</evidence>
<feature type="transmembrane region" description="Helical" evidence="1">
    <location>
        <begin position="88"/>
        <end position="106"/>
    </location>
</feature>
<dbReference type="GeneID" id="10668685"/>
<feature type="transmembrane region" description="Helical" evidence="1">
    <location>
        <begin position="32"/>
        <end position="51"/>
    </location>
</feature>